<dbReference type="EMBL" id="KZ308856">
    <property type="protein sequence ID" value="KAG8234899.1"/>
    <property type="molecule type" value="Genomic_DNA"/>
</dbReference>
<keyword evidence="2" id="KW-1185">Reference proteome</keyword>
<protein>
    <submittedName>
        <fullName evidence="1">Uncharacterized protein</fullName>
    </submittedName>
</protein>
<reference evidence="1" key="2">
    <citation type="submission" date="2017-10" db="EMBL/GenBank/DDBJ databases">
        <title>Ladona fulva Genome sequencing and assembly.</title>
        <authorList>
            <person name="Murali S."/>
            <person name="Richards S."/>
            <person name="Bandaranaike D."/>
            <person name="Bellair M."/>
            <person name="Blankenburg K."/>
            <person name="Chao H."/>
            <person name="Dinh H."/>
            <person name="Doddapaneni H."/>
            <person name="Dugan-Rocha S."/>
            <person name="Elkadiri S."/>
            <person name="Gnanaolivu R."/>
            <person name="Hernandez B."/>
            <person name="Skinner E."/>
            <person name="Javaid M."/>
            <person name="Lee S."/>
            <person name="Li M."/>
            <person name="Ming W."/>
            <person name="Munidasa M."/>
            <person name="Muniz J."/>
            <person name="Nguyen L."/>
            <person name="Hughes D."/>
            <person name="Osuji N."/>
            <person name="Pu L.-L."/>
            <person name="Puazo M."/>
            <person name="Qu C."/>
            <person name="Quiroz J."/>
            <person name="Raj R."/>
            <person name="Weissenberger G."/>
            <person name="Xin Y."/>
            <person name="Zou X."/>
            <person name="Han Y."/>
            <person name="Worley K."/>
            <person name="Muzny D."/>
            <person name="Gibbs R."/>
        </authorList>
    </citation>
    <scope>NUCLEOTIDE SEQUENCE</scope>
    <source>
        <strain evidence="1">Sampled in the wild</strain>
    </source>
</reference>
<reference evidence="1" key="1">
    <citation type="submission" date="2013-04" db="EMBL/GenBank/DDBJ databases">
        <authorList>
            <person name="Qu J."/>
            <person name="Murali S.C."/>
            <person name="Bandaranaike D."/>
            <person name="Bellair M."/>
            <person name="Blankenburg K."/>
            <person name="Chao H."/>
            <person name="Dinh H."/>
            <person name="Doddapaneni H."/>
            <person name="Downs B."/>
            <person name="Dugan-Rocha S."/>
            <person name="Elkadiri S."/>
            <person name="Gnanaolivu R.D."/>
            <person name="Hernandez B."/>
            <person name="Javaid M."/>
            <person name="Jayaseelan J.C."/>
            <person name="Lee S."/>
            <person name="Li M."/>
            <person name="Ming W."/>
            <person name="Munidasa M."/>
            <person name="Muniz J."/>
            <person name="Nguyen L."/>
            <person name="Ongeri F."/>
            <person name="Osuji N."/>
            <person name="Pu L.-L."/>
            <person name="Puazo M."/>
            <person name="Qu C."/>
            <person name="Quiroz J."/>
            <person name="Raj R."/>
            <person name="Weissenberger G."/>
            <person name="Xin Y."/>
            <person name="Zou X."/>
            <person name="Han Y."/>
            <person name="Richards S."/>
            <person name="Worley K."/>
            <person name="Muzny D."/>
            <person name="Gibbs R."/>
        </authorList>
    </citation>
    <scope>NUCLEOTIDE SEQUENCE</scope>
    <source>
        <strain evidence="1">Sampled in the wild</strain>
    </source>
</reference>
<comment type="caution">
    <text evidence="1">The sequence shown here is derived from an EMBL/GenBank/DDBJ whole genome shotgun (WGS) entry which is preliminary data.</text>
</comment>
<gene>
    <name evidence="1" type="ORF">J437_LFUL015600</name>
</gene>
<proteinExistence type="predicted"/>
<name>A0A8K0KIJ7_LADFU</name>
<dbReference type="Proteomes" id="UP000792457">
    <property type="component" value="Unassembled WGS sequence"/>
</dbReference>
<evidence type="ECO:0000313" key="2">
    <source>
        <dbReference type="Proteomes" id="UP000792457"/>
    </source>
</evidence>
<sequence>MKVLVVIYHSHLLSLKAGFHSDRICLLQRMEKLLNHTGEEYLNKYPNNVEEQYRNDELPTDKIIPLAGVGGFAKSEGFKELSSMLNIFHSLRQTNPINSKTCLLYIHSELNYVWCDVFKRGSLVVLNTEEREMQQEKNKPQRKPDFG</sequence>
<dbReference type="AlphaFoldDB" id="A0A8K0KIJ7"/>
<accession>A0A8K0KIJ7</accession>
<evidence type="ECO:0000313" key="1">
    <source>
        <dbReference type="EMBL" id="KAG8234899.1"/>
    </source>
</evidence>
<organism evidence="1 2">
    <name type="scientific">Ladona fulva</name>
    <name type="common">Scarce chaser dragonfly</name>
    <name type="synonym">Libellula fulva</name>
    <dbReference type="NCBI Taxonomy" id="123851"/>
    <lineage>
        <taxon>Eukaryota</taxon>
        <taxon>Metazoa</taxon>
        <taxon>Ecdysozoa</taxon>
        <taxon>Arthropoda</taxon>
        <taxon>Hexapoda</taxon>
        <taxon>Insecta</taxon>
        <taxon>Pterygota</taxon>
        <taxon>Palaeoptera</taxon>
        <taxon>Odonata</taxon>
        <taxon>Epiprocta</taxon>
        <taxon>Anisoptera</taxon>
        <taxon>Libelluloidea</taxon>
        <taxon>Libellulidae</taxon>
        <taxon>Ladona</taxon>
    </lineage>
</organism>